<dbReference type="OrthoDB" id="686604at2759"/>
<dbReference type="Proteomes" id="UP000095767">
    <property type="component" value="Unassembled WGS sequence"/>
</dbReference>
<evidence type="ECO:0000313" key="2">
    <source>
        <dbReference type="Proteomes" id="UP000095767"/>
    </source>
</evidence>
<comment type="caution">
    <text evidence="1">The sequence shown here is derived from an EMBL/GenBank/DDBJ whole genome shotgun (WGS) entry which is preliminary data.</text>
</comment>
<reference evidence="1 2" key="1">
    <citation type="submission" date="2016-09" db="EMBL/GenBank/DDBJ databases">
        <title>The draft genome of Dichanthelium oligosanthes: A C3 panicoid grass species.</title>
        <authorList>
            <person name="Studer A.J."/>
            <person name="Schnable J.C."/>
            <person name="Brutnell T.P."/>
        </authorList>
    </citation>
    <scope>NUCLEOTIDE SEQUENCE [LARGE SCALE GENOMIC DNA]</scope>
    <source>
        <strain evidence="2">cv. Kellogg 1175</strain>
        <tissue evidence="1">Leaf</tissue>
    </source>
</reference>
<feature type="non-terminal residue" evidence="1">
    <location>
        <position position="1"/>
    </location>
</feature>
<evidence type="ECO:0008006" key="3">
    <source>
        <dbReference type="Google" id="ProtNLM"/>
    </source>
</evidence>
<gene>
    <name evidence="1" type="ORF">BAE44_0015116</name>
</gene>
<evidence type="ECO:0000313" key="1">
    <source>
        <dbReference type="EMBL" id="OEL23865.1"/>
    </source>
</evidence>
<name>A0A1E5VFL7_9POAL</name>
<dbReference type="AlphaFoldDB" id="A0A1E5VFL7"/>
<keyword evidence="2" id="KW-1185">Reference proteome</keyword>
<dbReference type="EMBL" id="LWDX02041400">
    <property type="protein sequence ID" value="OEL23865.1"/>
    <property type="molecule type" value="Genomic_DNA"/>
</dbReference>
<sequence length="66" mass="7671">LRPMRSRGNRLPAWKVEHSKKEQNSAAHELAQLAKRTKHSAVWRLRCPMCIEQIVAQECNNSISEF</sequence>
<protein>
    <recommendedName>
        <fullName evidence="3">RNase H type-1 domain-containing protein</fullName>
    </recommendedName>
</protein>
<proteinExistence type="predicted"/>
<organism evidence="1 2">
    <name type="scientific">Dichanthelium oligosanthes</name>
    <dbReference type="NCBI Taxonomy" id="888268"/>
    <lineage>
        <taxon>Eukaryota</taxon>
        <taxon>Viridiplantae</taxon>
        <taxon>Streptophyta</taxon>
        <taxon>Embryophyta</taxon>
        <taxon>Tracheophyta</taxon>
        <taxon>Spermatophyta</taxon>
        <taxon>Magnoliopsida</taxon>
        <taxon>Liliopsida</taxon>
        <taxon>Poales</taxon>
        <taxon>Poaceae</taxon>
        <taxon>PACMAD clade</taxon>
        <taxon>Panicoideae</taxon>
        <taxon>Panicodae</taxon>
        <taxon>Paniceae</taxon>
        <taxon>Dichantheliinae</taxon>
        <taxon>Dichanthelium</taxon>
    </lineage>
</organism>
<accession>A0A1E5VFL7</accession>